<comment type="caution">
    <text evidence="2">The sequence shown here is derived from an EMBL/GenBank/DDBJ whole genome shotgun (WGS) entry which is preliminary data.</text>
</comment>
<evidence type="ECO:0000313" key="3">
    <source>
        <dbReference type="Proteomes" id="UP001501183"/>
    </source>
</evidence>
<evidence type="ECO:0000256" key="1">
    <source>
        <dbReference type="SAM" id="MobiDB-lite"/>
    </source>
</evidence>
<dbReference type="EMBL" id="BAABFB010000050">
    <property type="protein sequence ID" value="GAA4482622.1"/>
    <property type="molecule type" value="Genomic_DNA"/>
</dbReference>
<dbReference type="Proteomes" id="UP001501183">
    <property type="component" value="Unassembled WGS sequence"/>
</dbReference>
<proteinExistence type="predicted"/>
<evidence type="ECO:0008006" key="4">
    <source>
        <dbReference type="Google" id="ProtNLM"/>
    </source>
</evidence>
<reference evidence="3" key="1">
    <citation type="journal article" date="2019" name="Int. J. Syst. Evol. Microbiol.">
        <title>The Global Catalogue of Microorganisms (GCM) 10K type strain sequencing project: providing services to taxonomists for standard genome sequencing and annotation.</title>
        <authorList>
            <consortium name="The Broad Institute Genomics Platform"/>
            <consortium name="The Broad Institute Genome Sequencing Center for Infectious Disease"/>
            <person name="Wu L."/>
            <person name="Ma J."/>
        </authorList>
    </citation>
    <scope>NUCLEOTIDE SEQUENCE [LARGE SCALE GENOMIC DNA]</scope>
    <source>
        <strain evidence="3">JCM 32206</strain>
    </source>
</reference>
<gene>
    <name evidence="2" type="ORF">GCM10023094_32920</name>
</gene>
<evidence type="ECO:0000313" key="2">
    <source>
        <dbReference type="EMBL" id="GAA4482622.1"/>
    </source>
</evidence>
<accession>A0ABP8P7C0</accession>
<feature type="region of interest" description="Disordered" evidence="1">
    <location>
        <begin position="70"/>
        <end position="95"/>
    </location>
</feature>
<sequence>MDTHTRAMVRFVQMWHPYGGCDEQIMPEFGVTVPTFYGRILTILEHWKNLPLDDGERKALTSFCVAKLQEHRQSDRAGLAGARRRPTPAPGTSGT</sequence>
<keyword evidence="3" id="KW-1185">Reference proteome</keyword>
<name>A0ABP8P7C0_9NOCA</name>
<organism evidence="2 3">
    <name type="scientific">Rhodococcus olei</name>
    <dbReference type="NCBI Taxonomy" id="2161675"/>
    <lineage>
        <taxon>Bacteria</taxon>
        <taxon>Bacillati</taxon>
        <taxon>Actinomycetota</taxon>
        <taxon>Actinomycetes</taxon>
        <taxon>Mycobacteriales</taxon>
        <taxon>Nocardiaceae</taxon>
        <taxon>Rhodococcus</taxon>
    </lineage>
</organism>
<dbReference type="RefSeq" id="WP_345347121.1">
    <property type="nucleotide sequence ID" value="NZ_BAABFB010000050.1"/>
</dbReference>
<protein>
    <recommendedName>
        <fullName evidence="4">DUF3263 domain-containing protein</fullName>
    </recommendedName>
</protein>